<protein>
    <submittedName>
        <fullName evidence="1">Uncharacterized protein</fullName>
    </submittedName>
</protein>
<reference evidence="1 2" key="1">
    <citation type="journal article" date="2022" name="bioRxiv">
        <title>An ancient truncated duplication of the anti-Mullerian hormone receptor type 2 gene is a potential conserved master sex determinant in the Pangasiidae catfish family.</title>
        <authorList>
            <person name="Wen M."/>
            <person name="Pan Q."/>
            <person name="Jouanno E."/>
            <person name="Montfort J."/>
            <person name="Zahm M."/>
            <person name="Cabau C."/>
            <person name="Klopp C."/>
            <person name="Iampietro C."/>
            <person name="Roques C."/>
            <person name="Bouchez O."/>
            <person name="Castinel A."/>
            <person name="Donnadieu C."/>
            <person name="Parrinello H."/>
            <person name="Poncet C."/>
            <person name="Belmonte E."/>
            <person name="Gautier V."/>
            <person name="Avarre J.-C."/>
            <person name="Dugue R."/>
            <person name="Gustiano R."/>
            <person name="Ha T.T.T."/>
            <person name="Campet M."/>
            <person name="Sriphairoj K."/>
            <person name="Ribolli J."/>
            <person name="de Almeida F.L."/>
            <person name="Desvignes T."/>
            <person name="Postlethwait J.H."/>
            <person name="Bucao C.F."/>
            <person name="Robinson-Rechavi M."/>
            <person name="Bobe J."/>
            <person name="Herpin A."/>
            <person name="Guiguen Y."/>
        </authorList>
    </citation>
    <scope>NUCLEOTIDE SEQUENCE [LARGE SCALE GENOMIC DNA]</scope>
    <source>
        <strain evidence="1">YG-Dec2019</strain>
    </source>
</reference>
<organism evidence="1 2">
    <name type="scientific">Pangasianodon gigas</name>
    <name type="common">Mekong giant catfish</name>
    <name type="synonym">Pangasius gigas</name>
    <dbReference type="NCBI Taxonomy" id="30993"/>
    <lineage>
        <taxon>Eukaryota</taxon>
        <taxon>Metazoa</taxon>
        <taxon>Chordata</taxon>
        <taxon>Craniata</taxon>
        <taxon>Vertebrata</taxon>
        <taxon>Euteleostomi</taxon>
        <taxon>Actinopterygii</taxon>
        <taxon>Neopterygii</taxon>
        <taxon>Teleostei</taxon>
        <taxon>Ostariophysi</taxon>
        <taxon>Siluriformes</taxon>
        <taxon>Pangasiidae</taxon>
        <taxon>Pangasianodon</taxon>
    </lineage>
</organism>
<name>A0ACC5W6Q9_PANGG</name>
<comment type="caution">
    <text evidence="1">The sequence shown here is derived from an EMBL/GenBank/DDBJ whole genome shotgun (WGS) entry which is preliminary data.</text>
</comment>
<dbReference type="Proteomes" id="UP000829447">
    <property type="component" value="Linkage Group LG1"/>
</dbReference>
<accession>A0ACC5W6Q9</accession>
<gene>
    <name evidence="1" type="ORF">PGIGA_G00001140</name>
</gene>
<proteinExistence type="predicted"/>
<dbReference type="EMBL" id="CM040454">
    <property type="protein sequence ID" value="MCI4374010.1"/>
    <property type="molecule type" value="Genomic_DNA"/>
</dbReference>
<sequence length="1163" mass="127769">MVAGMLMPLDNLRAIYERLFRDGVMVAKKDKRPQTKHPEIPRVGNLQVIRAMGSLKSRGFVRETFAWRHFYWYLTNEGIVYLRDYLHLPPEIVPTPLQRVRQQAATLSIVQRAARVQAVQGPTSYVPKPGRVGAESQEALLERQGYRHKRMQPEESMPNEKTSRFRGRPITGDYNKSRASGESRDQVQSMYKGDQDIDHSVKKKISTGSHQPPAKISSASSLVQKMSESYKGTSEESMIKNTPKTMVNVDLPAQIAVTAETVAASMSTSKAGKPKEEGCVKATQELLITKTAKETSMPPNSEGQVEQTLKVTKTKTTQEHLVKDKMPKNTETCISTTSSTPQPVELKPKAKASLETIISKPAKDANVSPSSKGQMDKSLRMTEIKNIQEHPVKGEVPKNTGNCQELITSESPKDDSLSSHSNTLVEETLKVTETQNVKEHPVEEIKSKNTETYISISSTSTVPQPVELKPKIKASQELIPSNPAKDASVILSKKQEKVAETKNEQGHPIKDEMPQNTERCISTTTSTIEPVELKARSKTSQNPIFSELAKETSVPVSSKKQVEKTVKVTKTKNIQKHPAEDEMTKITETYLSTSSTSAFQPVELKTQATQELITSEPPKDASVPPQSKKQEGKTLKVTEKKSPLEQLGEAEMPQNKETYISMSASTFQELKAQTKDDLDKSENIREIKEKENTGKSLGSAVPRVSKANEDTTVVNEVVDFVKEKAEVCLVQQTSEASLEERTSNVDAESAVPPAAPLTVITSNVQKSKKSQKTSIIKETKDTQMASKHIKPIQVNAPKEEEIPSQDLSTTVIKTESKVLKHDTNPVPEISDAAADEEVKEVNIHEEIKVVEQTTVKVKKITKHEITSVQQTPPPVKLLEESEAKDAKKKEAEVAPKSSKRKKKKQAAVDKQVPSSATEISAAEEMVTAHVAVKIHPNQGSEPFAVSESPKICAEESSQTAAVQSEAHVHKGEVEPAQPSAEKIKREVLKGKTSSSQQLREAPTAQASAAASAQAGPYPEHGDPPSVAQHSTAPDTQSRGEKQKVLSVSKAVKKPVTTGPLSVEEKQVLSEDEAAMRKKIVVVEEVIEVQQQIASPSADGSQPAVPSMPEIPGDDLDYDVLEELAKERAAFQSPVKEVIWDHSLDEPEPKTFPNFIEVWEGQCG</sequence>
<evidence type="ECO:0000313" key="1">
    <source>
        <dbReference type="EMBL" id="MCI4374010.1"/>
    </source>
</evidence>
<evidence type="ECO:0000313" key="2">
    <source>
        <dbReference type="Proteomes" id="UP000829447"/>
    </source>
</evidence>
<keyword evidence="2" id="KW-1185">Reference proteome</keyword>